<dbReference type="GO" id="GO:0005886">
    <property type="term" value="C:plasma membrane"/>
    <property type="evidence" value="ECO:0007669"/>
    <property type="project" value="TreeGrafter"/>
</dbReference>
<name>A0A4W3H5B2_CALMI</name>
<evidence type="ECO:0000256" key="5">
    <source>
        <dbReference type="ARBA" id="ARBA00022692"/>
    </source>
</evidence>
<dbReference type="PANTHER" id="PTHR23248">
    <property type="entry name" value="PHOSPHOLIPID SCRAMBLASE-RELATED"/>
    <property type="match status" value="1"/>
</dbReference>
<keyword evidence="7" id="KW-1133">Transmembrane helix</keyword>
<dbReference type="OMA" id="YEETDIC"/>
<dbReference type="Proteomes" id="UP000314986">
    <property type="component" value="Unassembled WGS sequence"/>
</dbReference>
<evidence type="ECO:0000256" key="1">
    <source>
        <dbReference type="ARBA" id="ARBA00001913"/>
    </source>
</evidence>
<dbReference type="STRING" id="7868.ENSCMIP00000010911"/>
<dbReference type="GeneTree" id="ENSGT00940000154435"/>
<evidence type="ECO:0000256" key="7">
    <source>
        <dbReference type="ARBA" id="ARBA00022989"/>
    </source>
</evidence>
<sequence>EQINRANMMNCPPGLEYLLQVKENNPFLAGYETSNKYKVLNSLGQIVYLAAEESNLYSRQFFGPLRSFRIHILDHLGHEVIQLVRPFRCSGCCGCCMQQMEVQAPPGTVVGYIFQTWHPCLPRFTIQNELKEPVLRIHGPCFVGCSVVIKSFDETETIGKISKQFSGLLKEIHTDTDLFGIQFPIDLDVKMKAVMLGACLLIDYMFYEESNN</sequence>
<keyword evidence="6 11" id="KW-0106">Calcium</keyword>
<evidence type="ECO:0000256" key="6">
    <source>
        <dbReference type="ARBA" id="ARBA00022837"/>
    </source>
</evidence>
<keyword evidence="10 11" id="KW-0449">Lipoprotein</keyword>
<evidence type="ECO:0000256" key="4">
    <source>
        <dbReference type="ARBA" id="ARBA00022553"/>
    </source>
</evidence>
<dbReference type="GO" id="GO:0017128">
    <property type="term" value="F:phospholipid scramblase activity"/>
    <property type="evidence" value="ECO:0007669"/>
    <property type="project" value="InterPro"/>
</dbReference>
<dbReference type="InterPro" id="IPR005552">
    <property type="entry name" value="Scramblase"/>
</dbReference>
<keyword evidence="13" id="KW-1185">Reference proteome</keyword>
<organism evidence="12 13">
    <name type="scientific">Callorhinchus milii</name>
    <name type="common">Ghost shark</name>
    <dbReference type="NCBI Taxonomy" id="7868"/>
    <lineage>
        <taxon>Eukaryota</taxon>
        <taxon>Metazoa</taxon>
        <taxon>Chordata</taxon>
        <taxon>Craniata</taxon>
        <taxon>Vertebrata</taxon>
        <taxon>Chondrichthyes</taxon>
        <taxon>Holocephali</taxon>
        <taxon>Chimaeriformes</taxon>
        <taxon>Callorhinchidae</taxon>
        <taxon>Callorhinchus</taxon>
    </lineage>
</organism>
<keyword evidence="4" id="KW-0597">Phosphoprotein</keyword>
<reference evidence="12" key="5">
    <citation type="submission" date="2025-09" db="UniProtKB">
        <authorList>
            <consortium name="Ensembl"/>
        </authorList>
    </citation>
    <scope>IDENTIFICATION</scope>
</reference>
<protein>
    <recommendedName>
        <fullName evidence="11">Phospholipid scramblase</fullName>
    </recommendedName>
</protein>
<keyword evidence="8" id="KW-0472">Membrane</keyword>
<evidence type="ECO:0000256" key="9">
    <source>
        <dbReference type="ARBA" id="ARBA00023139"/>
    </source>
</evidence>
<dbReference type="InParanoid" id="A0A4W3H5B2"/>
<evidence type="ECO:0000256" key="3">
    <source>
        <dbReference type="ARBA" id="ARBA00005350"/>
    </source>
</evidence>
<reference evidence="12" key="4">
    <citation type="submission" date="2025-08" db="UniProtKB">
        <authorList>
            <consortium name="Ensembl"/>
        </authorList>
    </citation>
    <scope>IDENTIFICATION</scope>
</reference>
<proteinExistence type="inferred from homology"/>
<reference evidence="13" key="2">
    <citation type="journal article" date="2007" name="PLoS Biol.">
        <title>Survey sequencing and comparative analysis of the elephant shark (Callorhinchus milii) genome.</title>
        <authorList>
            <person name="Venkatesh B."/>
            <person name="Kirkness E.F."/>
            <person name="Loh Y.H."/>
            <person name="Halpern A.L."/>
            <person name="Lee A.P."/>
            <person name="Johnson J."/>
            <person name="Dandona N."/>
            <person name="Viswanathan L.D."/>
            <person name="Tay A."/>
            <person name="Venter J.C."/>
            <person name="Strausberg R.L."/>
            <person name="Brenner S."/>
        </authorList>
    </citation>
    <scope>NUCLEOTIDE SEQUENCE [LARGE SCALE GENOMIC DNA]</scope>
</reference>
<evidence type="ECO:0000313" key="13">
    <source>
        <dbReference type="Proteomes" id="UP000314986"/>
    </source>
</evidence>
<dbReference type="InterPro" id="IPR025659">
    <property type="entry name" value="Tubby-like_C"/>
</dbReference>
<dbReference type="SUPFAM" id="SSF54518">
    <property type="entry name" value="Tubby C-terminal domain-like"/>
    <property type="match status" value="1"/>
</dbReference>
<dbReference type="AlphaFoldDB" id="A0A4W3H5B2"/>
<evidence type="ECO:0000256" key="2">
    <source>
        <dbReference type="ARBA" id="ARBA00004606"/>
    </source>
</evidence>
<keyword evidence="9 11" id="KW-0564">Palmitate</keyword>
<reference evidence="13" key="3">
    <citation type="journal article" date="2014" name="Nature">
        <title>Elephant shark genome provides unique insights into gnathostome evolution.</title>
        <authorList>
            <consortium name="International Elephant Shark Genome Sequencing Consortium"/>
            <person name="Venkatesh B."/>
            <person name="Lee A.P."/>
            <person name="Ravi V."/>
            <person name="Maurya A.K."/>
            <person name="Lian M.M."/>
            <person name="Swann J.B."/>
            <person name="Ohta Y."/>
            <person name="Flajnik M.F."/>
            <person name="Sutoh Y."/>
            <person name="Kasahara M."/>
            <person name="Hoon S."/>
            <person name="Gangu V."/>
            <person name="Roy S.W."/>
            <person name="Irimia M."/>
            <person name="Korzh V."/>
            <person name="Kondrychyn I."/>
            <person name="Lim Z.W."/>
            <person name="Tay B.H."/>
            <person name="Tohari S."/>
            <person name="Kong K.W."/>
            <person name="Ho S."/>
            <person name="Lorente-Galdos B."/>
            <person name="Quilez J."/>
            <person name="Marques-Bonet T."/>
            <person name="Raney B.J."/>
            <person name="Ingham P.W."/>
            <person name="Tay A."/>
            <person name="Hillier L.W."/>
            <person name="Minx P."/>
            <person name="Boehm T."/>
            <person name="Wilson R.K."/>
            <person name="Brenner S."/>
            <person name="Warren W.C."/>
        </authorList>
    </citation>
    <scope>NUCLEOTIDE SEQUENCE [LARGE SCALE GENOMIC DNA]</scope>
</reference>
<evidence type="ECO:0000256" key="8">
    <source>
        <dbReference type="ARBA" id="ARBA00023136"/>
    </source>
</evidence>
<dbReference type="PANTHER" id="PTHR23248:SF38">
    <property type="entry name" value="PHOSPHOLIPID SCRAMBLASE 1"/>
    <property type="match status" value="1"/>
</dbReference>
<comment type="subcellular location">
    <subcellularLocation>
        <location evidence="2">Membrane</location>
        <topology evidence="2">Single-pass type II membrane protein</topology>
    </subcellularLocation>
</comment>
<dbReference type="Ensembl" id="ENSCMIT00000011189.1">
    <property type="protein sequence ID" value="ENSCMIP00000010911.1"/>
    <property type="gene ID" value="ENSCMIG00000005741.1"/>
</dbReference>
<comment type="function">
    <text evidence="11">May mediate accelerated ATP-independent bidirectional transbilayer migration of phospholipids upon binding calcium ions that results in a loss of phospholipid asymmetry in the plasma membrane.</text>
</comment>
<reference evidence="13" key="1">
    <citation type="journal article" date="2006" name="Science">
        <title>Ancient noncoding elements conserved in the human genome.</title>
        <authorList>
            <person name="Venkatesh B."/>
            <person name="Kirkness E.F."/>
            <person name="Loh Y.H."/>
            <person name="Halpern A.L."/>
            <person name="Lee A.P."/>
            <person name="Johnson J."/>
            <person name="Dandona N."/>
            <person name="Viswanathan L.D."/>
            <person name="Tay A."/>
            <person name="Venter J.C."/>
            <person name="Strausberg R.L."/>
            <person name="Brenner S."/>
        </authorList>
    </citation>
    <scope>NUCLEOTIDE SEQUENCE [LARGE SCALE GENOMIC DNA]</scope>
</reference>
<evidence type="ECO:0000256" key="10">
    <source>
        <dbReference type="ARBA" id="ARBA00023288"/>
    </source>
</evidence>
<evidence type="ECO:0000313" key="12">
    <source>
        <dbReference type="Ensembl" id="ENSCMIP00000010911.1"/>
    </source>
</evidence>
<dbReference type="Pfam" id="PF03803">
    <property type="entry name" value="Scramblase"/>
    <property type="match status" value="1"/>
</dbReference>
<comment type="cofactor">
    <cofactor evidence="1 11">
        <name>Ca(2+)</name>
        <dbReference type="ChEBI" id="CHEBI:29108"/>
    </cofactor>
</comment>
<evidence type="ECO:0000256" key="11">
    <source>
        <dbReference type="RuleBase" id="RU363116"/>
    </source>
</evidence>
<comment type="similarity">
    <text evidence="3 11">Belongs to the phospholipid scramblase family.</text>
</comment>
<accession>A0A4W3H5B2</accession>
<keyword evidence="5" id="KW-0812">Transmembrane</keyword>